<gene>
    <name evidence="2" type="ORF">ACFSBH_16425</name>
</gene>
<reference evidence="3" key="1">
    <citation type="journal article" date="2019" name="Int. J. Syst. Evol. Microbiol.">
        <title>The Global Catalogue of Microorganisms (GCM) 10K type strain sequencing project: providing services to taxonomists for standard genome sequencing and annotation.</title>
        <authorList>
            <consortium name="The Broad Institute Genomics Platform"/>
            <consortium name="The Broad Institute Genome Sequencing Center for Infectious Disease"/>
            <person name="Wu L."/>
            <person name="Ma J."/>
        </authorList>
    </citation>
    <scope>NUCLEOTIDE SEQUENCE [LARGE SCALE GENOMIC DNA]</scope>
    <source>
        <strain evidence="3">CGMCC 1.12376</strain>
    </source>
</reference>
<evidence type="ECO:0000313" key="2">
    <source>
        <dbReference type="EMBL" id="MFD1609204.1"/>
    </source>
</evidence>
<evidence type="ECO:0000256" key="1">
    <source>
        <dbReference type="SAM" id="Phobius"/>
    </source>
</evidence>
<name>A0ABW4HUE0_9BACI</name>
<dbReference type="Proteomes" id="UP001597221">
    <property type="component" value="Unassembled WGS sequence"/>
</dbReference>
<keyword evidence="1" id="KW-1133">Transmembrane helix</keyword>
<dbReference type="EMBL" id="JBHUDE010000150">
    <property type="protein sequence ID" value="MFD1609204.1"/>
    <property type="molecule type" value="Genomic_DNA"/>
</dbReference>
<accession>A0ABW4HUE0</accession>
<proteinExistence type="predicted"/>
<dbReference type="RefSeq" id="WP_379598626.1">
    <property type="nucleotide sequence ID" value="NZ_JBHUDE010000150.1"/>
</dbReference>
<evidence type="ECO:0000313" key="3">
    <source>
        <dbReference type="Proteomes" id="UP001597221"/>
    </source>
</evidence>
<feature type="transmembrane region" description="Helical" evidence="1">
    <location>
        <begin position="38"/>
        <end position="59"/>
    </location>
</feature>
<comment type="caution">
    <text evidence="2">The sequence shown here is derived from an EMBL/GenBank/DDBJ whole genome shotgun (WGS) entry which is preliminary data.</text>
</comment>
<protein>
    <submittedName>
        <fullName evidence="2">Uncharacterized protein</fullName>
    </submittedName>
</protein>
<feature type="transmembrane region" description="Helical" evidence="1">
    <location>
        <begin position="71"/>
        <end position="89"/>
    </location>
</feature>
<organism evidence="2 3">
    <name type="scientific">Oceanobacillus luteolus</name>
    <dbReference type="NCBI Taxonomy" id="1274358"/>
    <lineage>
        <taxon>Bacteria</taxon>
        <taxon>Bacillati</taxon>
        <taxon>Bacillota</taxon>
        <taxon>Bacilli</taxon>
        <taxon>Bacillales</taxon>
        <taxon>Bacillaceae</taxon>
        <taxon>Oceanobacillus</taxon>
    </lineage>
</organism>
<keyword evidence="1" id="KW-0472">Membrane</keyword>
<feature type="transmembrane region" description="Helical" evidence="1">
    <location>
        <begin position="95"/>
        <end position="114"/>
    </location>
</feature>
<keyword evidence="1" id="KW-0812">Transmembrane</keyword>
<sequence>MKRFGLVFISLLIAIGAVLLAAKHPTGPNAVSYDDPNGLWLSIGLFVIVFLPPLILSLFSNRAVRMINGIYLTLIVITFLAMVPIGFFIPELIAVGIIGLLGAITTGAGLVMTIKTDSQKSSFRR</sequence>
<keyword evidence="3" id="KW-1185">Reference proteome</keyword>